<sequence>MAASSEKPSMDTARPQDSKGYDPTIDTLYEGTPQLAANDGGAYAPPRKGFRGLYTHPFAQTILLGVVCFMGPGLFNALNGLGAGGQVDSATSANGNAALYATFSVAAFFAGSITNRLGSKLTLLIGSTGYSVYVASYLVANIKPSAQAFLIAAGAFLGFTAGLLWSAQGSLMLAYPTESNKGLYIATFWAIFNLGGVIGAVLALALNSKSKESVVTDETYIIFLVLTGIGMLTPLFMANPSAMYRTDGSKVAAPRHPSWKTEIWSLFLSLRTDPYIILLFPMFFGSNYFYTWQFNNYNGAVFNIRTRSLNNLCYWLSQIFGSVIIGMLLDSRRFARRTRAFLAWGVLMAMIFIVHGWAYIYQRHYTRRMTMSSTFHHMDMHDHGYAGRVLLYVLCGILDAQWQTTAYWMLGAMSNDPAKLAIFTGFYKSLQAAGGAVAWRTDAVKLPFMNIFVTTWTLLVAGLLFAFPMLYMRVKDFSEAEEEYDAQAEGEGDDGGSIQANTTVVTHALSRVKTTHQGQGSGEK</sequence>
<dbReference type="HOGENOM" id="CLU_030884_1_2_1"/>
<evidence type="ECO:0000313" key="8">
    <source>
        <dbReference type="Proteomes" id="UP000027195"/>
    </source>
</evidence>
<feature type="transmembrane region" description="Helical" evidence="6">
    <location>
        <begin position="186"/>
        <end position="207"/>
    </location>
</feature>
<keyword evidence="2 6" id="KW-0812">Transmembrane</keyword>
<dbReference type="PANTHER" id="PTHR23294">
    <property type="entry name" value="ET TRANSLATION PRODUCT-RELATED"/>
    <property type="match status" value="1"/>
</dbReference>
<dbReference type="GO" id="GO:0016020">
    <property type="term" value="C:membrane"/>
    <property type="evidence" value="ECO:0007669"/>
    <property type="project" value="UniProtKB-SubCell"/>
</dbReference>
<dbReference type="AlphaFoldDB" id="A0A067N025"/>
<dbReference type="Proteomes" id="UP000027195">
    <property type="component" value="Unassembled WGS sequence"/>
</dbReference>
<dbReference type="PANTHER" id="PTHR23294:SF59">
    <property type="entry name" value="UNC93-LIKE PROTEIN C922.05C"/>
    <property type="match status" value="1"/>
</dbReference>
<dbReference type="STRING" id="930990.A0A067N025"/>
<evidence type="ECO:0000256" key="6">
    <source>
        <dbReference type="SAM" id="Phobius"/>
    </source>
</evidence>
<dbReference type="EMBL" id="KL198023">
    <property type="protein sequence ID" value="KDQ17512.1"/>
    <property type="molecule type" value="Genomic_DNA"/>
</dbReference>
<comment type="subcellular location">
    <subcellularLocation>
        <location evidence="1">Membrane</location>
        <topology evidence="1">Multi-pass membrane protein</topology>
    </subcellularLocation>
</comment>
<dbReference type="InterPro" id="IPR051617">
    <property type="entry name" value="UNC-93-like_regulator"/>
</dbReference>
<keyword evidence="4 6" id="KW-0472">Membrane</keyword>
<evidence type="ECO:0000256" key="5">
    <source>
        <dbReference type="SAM" id="MobiDB-lite"/>
    </source>
</evidence>
<organism evidence="7 8">
    <name type="scientific">Botryobasidium botryosum (strain FD-172 SS1)</name>
    <dbReference type="NCBI Taxonomy" id="930990"/>
    <lineage>
        <taxon>Eukaryota</taxon>
        <taxon>Fungi</taxon>
        <taxon>Dikarya</taxon>
        <taxon>Basidiomycota</taxon>
        <taxon>Agaricomycotina</taxon>
        <taxon>Agaricomycetes</taxon>
        <taxon>Cantharellales</taxon>
        <taxon>Botryobasidiaceae</taxon>
        <taxon>Botryobasidium</taxon>
    </lineage>
</organism>
<feature type="transmembrane region" description="Helical" evidence="6">
    <location>
        <begin position="341"/>
        <end position="361"/>
    </location>
</feature>
<feature type="region of interest" description="Disordered" evidence="5">
    <location>
        <begin position="1"/>
        <end position="25"/>
    </location>
</feature>
<dbReference type="OrthoDB" id="196103at2759"/>
<keyword evidence="8" id="KW-1185">Reference proteome</keyword>
<accession>A0A067N025</accession>
<name>A0A067N025_BOTB1</name>
<protein>
    <recommendedName>
        <fullName evidence="9">Major facilitator superfamily (MFS) profile domain-containing protein</fullName>
    </recommendedName>
</protein>
<feature type="transmembrane region" description="Helical" evidence="6">
    <location>
        <begin position="312"/>
        <end position="329"/>
    </location>
</feature>
<feature type="transmembrane region" description="Helical" evidence="6">
    <location>
        <begin position="275"/>
        <end position="292"/>
    </location>
</feature>
<reference evidence="8" key="1">
    <citation type="journal article" date="2014" name="Proc. Natl. Acad. Sci. U.S.A.">
        <title>Extensive sampling of basidiomycete genomes demonstrates inadequacy of the white-rot/brown-rot paradigm for wood decay fungi.</title>
        <authorList>
            <person name="Riley R."/>
            <person name="Salamov A.A."/>
            <person name="Brown D.W."/>
            <person name="Nagy L.G."/>
            <person name="Floudas D."/>
            <person name="Held B.W."/>
            <person name="Levasseur A."/>
            <person name="Lombard V."/>
            <person name="Morin E."/>
            <person name="Otillar R."/>
            <person name="Lindquist E.A."/>
            <person name="Sun H."/>
            <person name="LaButti K.M."/>
            <person name="Schmutz J."/>
            <person name="Jabbour D."/>
            <person name="Luo H."/>
            <person name="Baker S.E."/>
            <person name="Pisabarro A.G."/>
            <person name="Walton J.D."/>
            <person name="Blanchette R.A."/>
            <person name="Henrissat B."/>
            <person name="Martin F."/>
            <person name="Cullen D."/>
            <person name="Hibbett D.S."/>
            <person name="Grigoriev I.V."/>
        </authorList>
    </citation>
    <scope>NUCLEOTIDE SEQUENCE [LARGE SCALE GENOMIC DNA]</scope>
    <source>
        <strain evidence="8">FD-172 SS1</strain>
    </source>
</reference>
<dbReference type="Pfam" id="PF05978">
    <property type="entry name" value="UNC-93"/>
    <property type="match status" value="1"/>
</dbReference>
<keyword evidence="3 6" id="KW-1133">Transmembrane helix</keyword>
<feature type="transmembrane region" description="Helical" evidence="6">
    <location>
        <begin position="57"/>
        <end position="77"/>
    </location>
</feature>
<dbReference type="Gene3D" id="1.20.1250.20">
    <property type="entry name" value="MFS general substrate transporter like domains"/>
    <property type="match status" value="1"/>
</dbReference>
<proteinExistence type="predicted"/>
<dbReference type="FunCoup" id="A0A067N025">
    <property type="interactions" value="2"/>
</dbReference>
<feature type="transmembrane region" description="Helical" evidence="6">
    <location>
        <begin position="121"/>
        <end position="140"/>
    </location>
</feature>
<feature type="transmembrane region" description="Helical" evidence="6">
    <location>
        <begin position="146"/>
        <end position="165"/>
    </location>
</feature>
<feature type="transmembrane region" description="Helical" evidence="6">
    <location>
        <begin position="219"/>
        <end position="238"/>
    </location>
</feature>
<dbReference type="InterPro" id="IPR010291">
    <property type="entry name" value="Ion_channel_UNC-93"/>
</dbReference>
<feature type="transmembrane region" description="Helical" evidence="6">
    <location>
        <begin position="97"/>
        <end position="114"/>
    </location>
</feature>
<dbReference type="InterPro" id="IPR036259">
    <property type="entry name" value="MFS_trans_sf"/>
</dbReference>
<feature type="transmembrane region" description="Helical" evidence="6">
    <location>
        <begin position="451"/>
        <end position="471"/>
    </location>
</feature>
<gene>
    <name evidence="7" type="ORF">BOTBODRAFT_29692</name>
</gene>
<evidence type="ECO:0000256" key="2">
    <source>
        <dbReference type="ARBA" id="ARBA00022692"/>
    </source>
</evidence>
<evidence type="ECO:0000256" key="3">
    <source>
        <dbReference type="ARBA" id="ARBA00022989"/>
    </source>
</evidence>
<dbReference type="SUPFAM" id="SSF103473">
    <property type="entry name" value="MFS general substrate transporter"/>
    <property type="match status" value="1"/>
</dbReference>
<evidence type="ECO:0000256" key="1">
    <source>
        <dbReference type="ARBA" id="ARBA00004141"/>
    </source>
</evidence>
<evidence type="ECO:0000313" key="7">
    <source>
        <dbReference type="EMBL" id="KDQ17512.1"/>
    </source>
</evidence>
<evidence type="ECO:0008006" key="9">
    <source>
        <dbReference type="Google" id="ProtNLM"/>
    </source>
</evidence>
<dbReference type="InParanoid" id="A0A067N025"/>
<feature type="transmembrane region" description="Helical" evidence="6">
    <location>
        <begin position="389"/>
        <end position="408"/>
    </location>
</feature>
<evidence type="ECO:0000256" key="4">
    <source>
        <dbReference type="ARBA" id="ARBA00023136"/>
    </source>
</evidence>